<dbReference type="PROSITE" id="PS51257">
    <property type="entry name" value="PROKAR_LIPOPROTEIN"/>
    <property type="match status" value="1"/>
</dbReference>
<evidence type="ECO:0008006" key="3">
    <source>
        <dbReference type="Google" id="ProtNLM"/>
    </source>
</evidence>
<dbReference type="AlphaFoldDB" id="A0A1R2AVT3"/>
<dbReference type="EMBL" id="MPUH01001321">
    <property type="protein sequence ID" value="OMJ68500.1"/>
    <property type="molecule type" value="Genomic_DNA"/>
</dbReference>
<evidence type="ECO:0000313" key="1">
    <source>
        <dbReference type="EMBL" id="OMJ68500.1"/>
    </source>
</evidence>
<name>A0A1R2AVT3_9CILI</name>
<evidence type="ECO:0000313" key="2">
    <source>
        <dbReference type="Proteomes" id="UP000187209"/>
    </source>
</evidence>
<dbReference type="SUPFAM" id="SSF117281">
    <property type="entry name" value="Kelch motif"/>
    <property type="match status" value="1"/>
</dbReference>
<dbReference type="OrthoDB" id="347268at2759"/>
<gene>
    <name evidence="1" type="ORF">SteCoe_34023</name>
</gene>
<comment type="caution">
    <text evidence="1">The sequence shown here is derived from an EMBL/GenBank/DDBJ whole genome shotgun (WGS) entry which is preliminary data.</text>
</comment>
<protein>
    <recommendedName>
        <fullName evidence="3">B box-type domain-containing protein</fullName>
    </recommendedName>
</protein>
<organism evidence="1 2">
    <name type="scientific">Stentor coeruleus</name>
    <dbReference type="NCBI Taxonomy" id="5963"/>
    <lineage>
        <taxon>Eukaryota</taxon>
        <taxon>Sar</taxon>
        <taxon>Alveolata</taxon>
        <taxon>Ciliophora</taxon>
        <taxon>Postciliodesmatophora</taxon>
        <taxon>Heterotrichea</taxon>
        <taxon>Heterotrichida</taxon>
        <taxon>Stentoridae</taxon>
        <taxon>Stentor</taxon>
    </lineage>
</organism>
<reference evidence="1 2" key="1">
    <citation type="submission" date="2016-11" db="EMBL/GenBank/DDBJ databases">
        <title>The macronuclear genome of Stentor coeruleus: a giant cell with tiny introns.</title>
        <authorList>
            <person name="Slabodnick M."/>
            <person name="Ruby J.G."/>
            <person name="Reiff S.B."/>
            <person name="Swart E.C."/>
            <person name="Gosai S."/>
            <person name="Prabakaran S."/>
            <person name="Witkowska E."/>
            <person name="Larue G.E."/>
            <person name="Fisher S."/>
            <person name="Freeman R.M."/>
            <person name="Gunawardena J."/>
            <person name="Chu W."/>
            <person name="Stover N.A."/>
            <person name="Gregory B.D."/>
            <person name="Nowacki M."/>
            <person name="Derisi J."/>
            <person name="Roy S.W."/>
            <person name="Marshall W.F."/>
            <person name="Sood P."/>
        </authorList>
    </citation>
    <scope>NUCLEOTIDE SEQUENCE [LARGE SCALE GENOMIC DNA]</scope>
    <source>
        <strain evidence="1">WM001</strain>
    </source>
</reference>
<dbReference type="Gene3D" id="2.120.10.80">
    <property type="entry name" value="Kelch-type beta propeller"/>
    <property type="match status" value="1"/>
</dbReference>
<keyword evidence="2" id="KW-1185">Reference proteome</keyword>
<sequence length="423" mass="47850">MEAKCPNCISSGLYSCESCTDFKEFCNDHASEHINKNPNHCILSLKNSYHQVNLASKSAILIKLKTIYKDILGIKKTYIQQSIEQIVQLEKKIDSTLADINNSLKICIQQIKKISKIKYVRKKKFSCHLEWALYSEDIDFFLGQVTLPSLAQNDYMIEFIPSNFLYVFNNYKTISLKHKENAGIFLIPQDFVFNDLNYKISSRALQISYSELLITGGSGEYSRSAKILNIATRNIESLPSLNIGRKFHTLTFIDGFPAVLGGAFEVSPSSEKNLKQLKSVEVFKNNEWQRISDLNLERSCISAVYTGKYTWAFGGFGFSTLDSIEKFVNGKWILLEISLPFPVRSSLTYALGDNILIIGGKISGGKDTNSVLYFNPNSEQFIAVRSLQFENNFPQNCFYLENGGTIHAFGELEALTSWDFALN</sequence>
<accession>A0A1R2AVT3</accession>
<dbReference type="InterPro" id="IPR015915">
    <property type="entry name" value="Kelch-typ_b-propeller"/>
</dbReference>
<dbReference type="Proteomes" id="UP000187209">
    <property type="component" value="Unassembled WGS sequence"/>
</dbReference>
<proteinExistence type="predicted"/>